<dbReference type="AlphaFoldDB" id="A0A0J8GW22"/>
<comment type="caution">
    <text evidence="1">The sequence shown here is derived from an EMBL/GenBank/DDBJ whole genome shotgun (WGS) entry which is preliminary data.</text>
</comment>
<dbReference type="Proteomes" id="UP000037600">
    <property type="component" value="Unassembled WGS sequence"/>
</dbReference>
<dbReference type="OrthoDB" id="1495881at2"/>
<protein>
    <submittedName>
        <fullName evidence="1">Uncharacterized protein</fullName>
    </submittedName>
</protein>
<proteinExistence type="predicted"/>
<evidence type="ECO:0000313" key="2">
    <source>
        <dbReference type="Proteomes" id="UP000037600"/>
    </source>
</evidence>
<keyword evidence="2" id="KW-1185">Reference proteome</keyword>
<name>A0A0J8GW22_9ALTE</name>
<reference evidence="1 2" key="1">
    <citation type="submission" date="2015-04" db="EMBL/GenBank/DDBJ databases">
        <title>Draft Genome Sequence of the Novel Agar-Digesting Marine Bacterium Q1.</title>
        <authorList>
            <person name="Li Y."/>
            <person name="Li D."/>
            <person name="Chen G."/>
            <person name="Du Z."/>
        </authorList>
    </citation>
    <scope>NUCLEOTIDE SEQUENCE [LARGE SCALE GENOMIC DNA]</scope>
    <source>
        <strain evidence="1 2">Q1</strain>
    </source>
</reference>
<gene>
    <name evidence="1" type="ORF">XM47_09085</name>
</gene>
<organism evidence="1 2">
    <name type="scientific">Catenovulum maritimum</name>
    <dbReference type="NCBI Taxonomy" id="1513271"/>
    <lineage>
        <taxon>Bacteria</taxon>
        <taxon>Pseudomonadati</taxon>
        <taxon>Pseudomonadota</taxon>
        <taxon>Gammaproteobacteria</taxon>
        <taxon>Alteromonadales</taxon>
        <taxon>Alteromonadaceae</taxon>
        <taxon>Catenovulum</taxon>
    </lineage>
</organism>
<evidence type="ECO:0000313" key="1">
    <source>
        <dbReference type="EMBL" id="KMT65494.1"/>
    </source>
</evidence>
<sequence>MAKLFFFFMFIFTQVSVAKEVIINNQVLSDSEIDAIEMQLGYDIQSGRYWYDSKSGLWGEQNRGASGVIAAELISTCLPEDISCLEGDTWLNGRRLPASELSYYQRHFNFPIASGKYWLDKNGRGGQADKVLFCFKLNENERGFNLKSA</sequence>
<dbReference type="EMBL" id="LAZL01000011">
    <property type="protein sequence ID" value="KMT65494.1"/>
    <property type="molecule type" value="Genomic_DNA"/>
</dbReference>
<dbReference type="RefSeq" id="WP_048691805.1">
    <property type="nucleotide sequence ID" value="NZ_KQ130488.1"/>
</dbReference>
<accession>A0A0J8GW22</accession>